<feature type="transmembrane region" description="Helical" evidence="9">
    <location>
        <begin position="153"/>
        <end position="172"/>
    </location>
</feature>
<keyword evidence="8" id="KW-0862">Zinc</keyword>
<feature type="transmembrane region" description="Helical" evidence="9">
    <location>
        <begin position="43"/>
        <end position="60"/>
    </location>
</feature>
<dbReference type="GO" id="GO:0046513">
    <property type="term" value="P:ceramide biosynthetic process"/>
    <property type="evidence" value="ECO:0007669"/>
    <property type="project" value="TreeGrafter"/>
</dbReference>
<evidence type="ECO:0000256" key="3">
    <source>
        <dbReference type="ARBA" id="ARBA00022692"/>
    </source>
</evidence>
<dbReference type="GO" id="GO:0016811">
    <property type="term" value="F:hydrolase activity, acting on carbon-nitrogen (but not peptide) bonds, in linear amides"/>
    <property type="evidence" value="ECO:0007669"/>
    <property type="project" value="InterPro"/>
</dbReference>
<keyword evidence="7" id="KW-0106">Calcium</keyword>
<keyword evidence="4" id="KW-0378">Hydrolase</keyword>
<evidence type="ECO:0000256" key="4">
    <source>
        <dbReference type="ARBA" id="ARBA00022801"/>
    </source>
</evidence>
<evidence type="ECO:0000256" key="9">
    <source>
        <dbReference type="SAM" id="Phobius"/>
    </source>
</evidence>
<feature type="binding site" evidence="8">
    <location>
        <position position="260"/>
    </location>
    <ligand>
        <name>Zn(2+)</name>
        <dbReference type="ChEBI" id="CHEBI:29105"/>
        <note>catalytic</note>
    </ligand>
</feature>
<comment type="similarity">
    <text evidence="2">Belongs to the alkaline ceramidase family.</text>
</comment>
<dbReference type="Pfam" id="PF05875">
    <property type="entry name" value="Ceramidase"/>
    <property type="match status" value="1"/>
</dbReference>
<feature type="transmembrane region" description="Helical" evidence="9">
    <location>
        <begin position="262"/>
        <end position="285"/>
    </location>
</feature>
<comment type="subcellular location">
    <subcellularLocation>
        <location evidence="1">Membrane</location>
        <topology evidence="1">Multi-pass membrane protein</topology>
    </subcellularLocation>
</comment>
<feature type="transmembrane region" description="Helical" evidence="9">
    <location>
        <begin position="129"/>
        <end position="147"/>
    </location>
</feature>
<keyword evidence="3 9" id="KW-0812">Transmembrane</keyword>
<feature type="binding site" evidence="7">
    <location>
        <position position="31"/>
    </location>
    <ligand>
        <name>Ca(2+)</name>
        <dbReference type="ChEBI" id="CHEBI:29108"/>
    </ligand>
</feature>
<dbReference type="PANTHER" id="PTHR46187:SF3">
    <property type="entry name" value="ALKALINE CERAMIDASE 3"/>
    <property type="match status" value="1"/>
</dbReference>
<evidence type="ECO:0000313" key="10">
    <source>
        <dbReference type="EMBL" id="KHJ33685.1"/>
    </source>
</evidence>
<comment type="caution">
    <text evidence="10">The sequence shown here is derived from an EMBL/GenBank/DDBJ whole genome shotgun (WGS) entry which is preliminary data.</text>
</comment>
<dbReference type="AlphaFoldDB" id="A0A0B1P8M1"/>
<dbReference type="InterPro" id="IPR008901">
    <property type="entry name" value="ACER"/>
</dbReference>
<feature type="transmembrane region" description="Helical" evidence="9">
    <location>
        <begin position="72"/>
        <end position="89"/>
    </location>
</feature>
<evidence type="ECO:0000256" key="8">
    <source>
        <dbReference type="PIRSR" id="PIRSR608901-2"/>
    </source>
</evidence>
<keyword evidence="6 9" id="KW-0472">Membrane</keyword>
<accession>A0A0B1P8M1</accession>
<dbReference type="OrthoDB" id="187171at2759"/>
<dbReference type="GO" id="GO:0005789">
    <property type="term" value="C:endoplasmic reticulum membrane"/>
    <property type="evidence" value="ECO:0007669"/>
    <property type="project" value="TreeGrafter"/>
</dbReference>
<dbReference type="PANTHER" id="PTHR46187">
    <property type="entry name" value="ALKALINE CERAMIDASE 3"/>
    <property type="match status" value="1"/>
</dbReference>
<sequence>MGFYLPAYDYPPSHSNDGYWAPVTSTLNWCEEDYYATLYSAEIVNTVTNLIFFILGIKGLRNCIKYNHDSAFKIAFLGYLFVGLGSFAFHSTLKYSMQLVDELSMIYTVCFMCYATFSLEKSKIFQKMLGFGLLFLSSSITLSYHYLKVPAFHQVAFGVLIVTVLFRSMYVMEFRIRKSLREKYALAFHKDSIDLVSSNYSREIKNDIDMLNKMWLMVGFGLLLFVGGFVIWNLDNRYCSTLRHWRHNIGLPWGILLEGHGWWHAMTGYATYIYLVWGIWLRYYLNNRQREFGLHWPSIYFSIPEVIPRSFMKPILCIKSESPKVK</sequence>
<reference evidence="10 11" key="1">
    <citation type="journal article" date="2014" name="BMC Genomics">
        <title>Adaptive genomic structural variation in the grape powdery mildew pathogen, Erysiphe necator.</title>
        <authorList>
            <person name="Jones L."/>
            <person name="Riaz S."/>
            <person name="Morales-Cruz A."/>
            <person name="Amrine K.C."/>
            <person name="McGuire B."/>
            <person name="Gubler W.D."/>
            <person name="Walker M.A."/>
            <person name="Cantu D."/>
        </authorList>
    </citation>
    <scope>NUCLEOTIDE SEQUENCE [LARGE SCALE GENOMIC DNA]</scope>
    <source>
        <strain evidence="11">c</strain>
    </source>
</reference>
<name>A0A0B1P8M1_UNCNE</name>
<feature type="binding site" evidence="7">
    <location>
        <position position="42"/>
    </location>
    <ligand>
        <name>Ca(2+)</name>
        <dbReference type="ChEBI" id="CHEBI:29108"/>
    </ligand>
</feature>
<feature type="binding site" evidence="8">
    <location>
        <position position="264"/>
    </location>
    <ligand>
        <name>Zn(2+)</name>
        <dbReference type="ChEBI" id="CHEBI:29105"/>
        <note>catalytic</note>
    </ligand>
</feature>
<dbReference type="GO" id="GO:0046514">
    <property type="term" value="P:ceramide catabolic process"/>
    <property type="evidence" value="ECO:0007669"/>
    <property type="project" value="TreeGrafter"/>
</dbReference>
<feature type="binding site" evidence="8">
    <location>
        <position position="90"/>
    </location>
    <ligand>
        <name>Zn(2+)</name>
        <dbReference type="ChEBI" id="CHEBI:29105"/>
        <note>catalytic</note>
    </ligand>
</feature>
<keyword evidence="5 9" id="KW-1133">Transmembrane helix</keyword>
<organism evidence="10 11">
    <name type="scientific">Uncinula necator</name>
    <name type="common">Grape powdery mildew</name>
    <dbReference type="NCBI Taxonomy" id="52586"/>
    <lineage>
        <taxon>Eukaryota</taxon>
        <taxon>Fungi</taxon>
        <taxon>Dikarya</taxon>
        <taxon>Ascomycota</taxon>
        <taxon>Pezizomycotina</taxon>
        <taxon>Leotiomycetes</taxon>
        <taxon>Erysiphales</taxon>
        <taxon>Erysiphaceae</taxon>
        <taxon>Erysiphe</taxon>
    </lineage>
</organism>
<dbReference type="Proteomes" id="UP000030854">
    <property type="component" value="Unassembled WGS sequence"/>
</dbReference>
<keyword evidence="7" id="KW-0479">Metal-binding</keyword>
<evidence type="ECO:0000256" key="6">
    <source>
        <dbReference type="ARBA" id="ARBA00023136"/>
    </source>
</evidence>
<feature type="transmembrane region" description="Helical" evidence="9">
    <location>
        <begin position="214"/>
        <end position="234"/>
    </location>
</feature>
<evidence type="ECO:0000256" key="1">
    <source>
        <dbReference type="ARBA" id="ARBA00004141"/>
    </source>
</evidence>
<proteinExistence type="inferred from homology"/>
<dbReference type="GO" id="GO:0046872">
    <property type="term" value="F:metal ion binding"/>
    <property type="evidence" value="ECO:0007669"/>
    <property type="project" value="UniProtKB-KW"/>
</dbReference>
<dbReference type="STRING" id="52586.A0A0B1P8M1"/>
<evidence type="ECO:0000313" key="11">
    <source>
        <dbReference type="Proteomes" id="UP000030854"/>
    </source>
</evidence>
<protein>
    <submittedName>
        <fullName evidence="10">Putative alkaline ceramidase</fullName>
    </submittedName>
</protein>
<evidence type="ECO:0000256" key="2">
    <source>
        <dbReference type="ARBA" id="ARBA00009780"/>
    </source>
</evidence>
<evidence type="ECO:0000256" key="7">
    <source>
        <dbReference type="PIRSR" id="PIRSR608901-1"/>
    </source>
</evidence>
<keyword evidence="11" id="KW-1185">Reference proteome</keyword>
<dbReference type="HOGENOM" id="CLU_063293_2_0_1"/>
<comment type="cofactor">
    <cofactor evidence="8">
        <name>Zn(2+)</name>
        <dbReference type="ChEBI" id="CHEBI:29105"/>
    </cofactor>
</comment>
<evidence type="ECO:0000256" key="5">
    <source>
        <dbReference type="ARBA" id="ARBA00022989"/>
    </source>
</evidence>
<feature type="binding site" evidence="7">
    <location>
        <position position="29"/>
    </location>
    <ligand>
        <name>Ca(2+)</name>
        <dbReference type="ChEBI" id="CHEBI:29108"/>
    </ligand>
</feature>
<feature type="transmembrane region" description="Helical" evidence="9">
    <location>
        <begin position="95"/>
        <end position="117"/>
    </location>
</feature>
<gene>
    <name evidence="10" type="ORF">EV44_g6340</name>
</gene>
<dbReference type="OMA" id="IMFEPLR"/>
<dbReference type="EMBL" id="JNVN01001289">
    <property type="protein sequence ID" value="KHJ33685.1"/>
    <property type="molecule type" value="Genomic_DNA"/>
</dbReference>